<proteinExistence type="inferred from homology"/>
<dbReference type="OrthoDB" id="6647425at2"/>
<evidence type="ECO:0000256" key="2">
    <source>
        <dbReference type="ARBA" id="ARBA00007776"/>
    </source>
</evidence>
<dbReference type="GO" id="GO:0008360">
    <property type="term" value="P:regulation of cell shape"/>
    <property type="evidence" value="ECO:0007669"/>
    <property type="project" value="UniProtKB-UniRule"/>
</dbReference>
<evidence type="ECO:0000256" key="3">
    <source>
        <dbReference type="ARBA" id="ARBA00022475"/>
    </source>
</evidence>
<keyword evidence="4 9" id="KW-0812">Transmembrane</keyword>
<dbReference type="STRING" id="1445510.YC6258_05265"/>
<dbReference type="PANTHER" id="PTHR37484">
    <property type="entry name" value="ROD SHAPE-DETERMINING PROTEIN MRED"/>
    <property type="match status" value="1"/>
</dbReference>
<evidence type="ECO:0000256" key="8">
    <source>
        <dbReference type="PIRNR" id="PIRNR018472"/>
    </source>
</evidence>
<dbReference type="HOGENOM" id="CLU_119315_0_0_6"/>
<dbReference type="RefSeq" id="WP_044619075.1">
    <property type="nucleotide sequence ID" value="NZ_CP007142.1"/>
</dbReference>
<feature type="transmembrane region" description="Helical" evidence="9">
    <location>
        <begin position="42"/>
        <end position="68"/>
    </location>
</feature>
<organism evidence="10 11">
    <name type="scientific">Gynuella sunshinyii YC6258</name>
    <dbReference type="NCBI Taxonomy" id="1445510"/>
    <lineage>
        <taxon>Bacteria</taxon>
        <taxon>Pseudomonadati</taxon>
        <taxon>Pseudomonadota</taxon>
        <taxon>Gammaproteobacteria</taxon>
        <taxon>Oceanospirillales</taxon>
        <taxon>Saccharospirillaceae</taxon>
        <taxon>Gynuella</taxon>
    </lineage>
</organism>
<comment type="function">
    <text evidence="8">Involved in formation of the rod shape of the cell. May also contribute to regulation of formation of penicillin-binding proteins.</text>
</comment>
<gene>
    <name evidence="10" type="ORF">YC6258_05265</name>
</gene>
<dbReference type="EMBL" id="CP007142">
    <property type="protein sequence ID" value="AJQ97295.1"/>
    <property type="molecule type" value="Genomic_DNA"/>
</dbReference>
<feature type="transmembrane region" description="Helical" evidence="9">
    <location>
        <begin position="136"/>
        <end position="157"/>
    </location>
</feature>
<name>A0A0C5VDA0_9GAMM</name>
<reference evidence="10 11" key="1">
    <citation type="submission" date="2014-01" db="EMBL/GenBank/DDBJ databases">
        <title>Full genme sequencing of cellulolytic bacterium Gynuella sunshinyii YC6258T gen. nov., sp. nov.</title>
        <authorList>
            <person name="Khan H."/>
            <person name="Chung E.J."/>
            <person name="Chung Y.R."/>
        </authorList>
    </citation>
    <scope>NUCLEOTIDE SEQUENCE [LARGE SCALE GENOMIC DNA]</scope>
    <source>
        <strain evidence="10 11">YC6258</strain>
    </source>
</reference>
<evidence type="ECO:0000256" key="7">
    <source>
        <dbReference type="ARBA" id="ARBA00023136"/>
    </source>
</evidence>
<comment type="similarity">
    <text evidence="2 8">Belongs to the MreD family.</text>
</comment>
<dbReference type="Proteomes" id="UP000032266">
    <property type="component" value="Chromosome"/>
</dbReference>
<keyword evidence="11" id="KW-1185">Reference proteome</keyword>
<evidence type="ECO:0000256" key="1">
    <source>
        <dbReference type="ARBA" id="ARBA00004651"/>
    </source>
</evidence>
<keyword evidence="8" id="KW-0997">Cell inner membrane</keyword>
<dbReference type="PANTHER" id="PTHR37484:SF1">
    <property type="entry name" value="ROD SHAPE-DETERMINING PROTEIN MRED"/>
    <property type="match status" value="1"/>
</dbReference>
<evidence type="ECO:0000256" key="5">
    <source>
        <dbReference type="ARBA" id="ARBA00022960"/>
    </source>
</evidence>
<dbReference type="GO" id="GO:0005886">
    <property type="term" value="C:plasma membrane"/>
    <property type="evidence" value="ECO:0007669"/>
    <property type="project" value="UniProtKB-SubCell"/>
</dbReference>
<evidence type="ECO:0000256" key="9">
    <source>
        <dbReference type="SAM" id="Phobius"/>
    </source>
</evidence>
<evidence type="ECO:0000313" key="11">
    <source>
        <dbReference type="Proteomes" id="UP000032266"/>
    </source>
</evidence>
<dbReference type="PIRSF" id="PIRSF018472">
    <property type="entry name" value="MreD_proteobac"/>
    <property type="match status" value="1"/>
</dbReference>
<protein>
    <recommendedName>
        <fullName evidence="8">Rod shape-determining protein MreD</fullName>
    </recommendedName>
</protein>
<keyword evidence="5 8" id="KW-0133">Cell shape</keyword>
<evidence type="ECO:0000256" key="6">
    <source>
        <dbReference type="ARBA" id="ARBA00022989"/>
    </source>
</evidence>
<dbReference type="InterPro" id="IPR026034">
    <property type="entry name" value="MreD_proteobac"/>
</dbReference>
<keyword evidence="7 8" id="KW-0472">Membrane</keyword>
<dbReference type="Pfam" id="PF04093">
    <property type="entry name" value="MreD"/>
    <property type="match status" value="1"/>
</dbReference>
<dbReference type="NCBIfam" id="TIGR03426">
    <property type="entry name" value="shape_MreD"/>
    <property type="match status" value="1"/>
</dbReference>
<feature type="transmembrane region" description="Helical" evidence="9">
    <location>
        <begin position="12"/>
        <end position="30"/>
    </location>
</feature>
<accession>A0A0C5VDA0</accession>
<evidence type="ECO:0000256" key="4">
    <source>
        <dbReference type="ARBA" id="ARBA00022692"/>
    </source>
</evidence>
<keyword evidence="6 9" id="KW-1133">Transmembrane helix</keyword>
<keyword evidence="3 8" id="KW-1003">Cell membrane</keyword>
<evidence type="ECO:0000313" key="10">
    <source>
        <dbReference type="EMBL" id="AJQ97295.1"/>
    </source>
</evidence>
<dbReference type="AlphaFoldDB" id="A0A0C5VDA0"/>
<feature type="transmembrane region" description="Helical" evidence="9">
    <location>
        <begin position="106"/>
        <end position="124"/>
    </location>
</feature>
<dbReference type="KEGG" id="gsn:YC6258_05265"/>
<sequence length="164" mass="18609">MSSENPKPQNLLIIVLTVVIAFILDIVPIPDTIAFLRPEWTYLVTLYWVLALPYRVGIFTAWVVGLILDLLEANLLGLQAFTLSLSAYLISLLHQRMRLYPLYQQAMVIFLIVGLHLSLLHWIKGQLSVVSSGYSFLIPSVSSAVIWPFVALVMLSVQRRFRVQ</sequence>
<feature type="transmembrane region" description="Helical" evidence="9">
    <location>
        <begin position="74"/>
        <end position="94"/>
    </location>
</feature>
<comment type="subcellular location">
    <subcellularLocation>
        <location evidence="8">Cell inner membrane</location>
    </subcellularLocation>
    <subcellularLocation>
        <location evidence="1">Cell membrane</location>
        <topology evidence="1">Multi-pass membrane protein</topology>
    </subcellularLocation>
</comment>
<dbReference type="InterPro" id="IPR007227">
    <property type="entry name" value="Cell_shape_determining_MreD"/>
</dbReference>